<dbReference type="Gene3D" id="2.10.270.10">
    <property type="entry name" value="Cholin Binding"/>
    <property type="match status" value="1"/>
</dbReference>
<reference evidence="5" key="2">
    <citation type="submission" date="2020-02" db="EMBL/GenBank/DDBJ databases">
        <authorList>
            <person name="Littmann E."/>
            <person name="Sorbara M."/>
        </authorList>
    </citation>
    <scope>NUCLEOTIDE SEQUENCE</scope>
    <source>
        <strain evidence="5">MSK.1.17</strain>
    </source>
</reference>
<keyword evidence="6" id="KW-1185">Reference proteome</keyword>
<organism evidence="4 7">
    <name type="scientific">Enterocloster aldenensis</name>
    <dbReference type="NCBI Taxonomy" id="358742"/>
    <lineage>
        <taxon>Bacteria</taxon>
        <taxon>Bacillati</taxon>
        <taxon>Bacillota</taxon>
        <taxon>Clostridia</taxon>
        <taxon>Lachnospirales</taxon>
        <taxon>Lachnospiraceae</taxon>
        <taxon>Enterocloster</taxon>
    </lineage>
</organism>
<dbReference type="RefSeq" id="WP_165643241.1">
    <property type="nucleotide sequence ID" value="NZ_JAAITT010000095.1"/>
</dbReference>
<evidence type="ECO:0000313" key="5">
    <source>
        <dbReference type="EMBL" id="NSJ52688.1"/>
    </source>
</evidence>
<feature type="region of interest" description="Disordered" evidence="2">
    <location>
        <begin position="125"/>
        <end position="151"/>
    </location>
</feature>
<evidence type="ECO:0000256" key="1">
    <source>
        <dbReference type="ARBA" id="ARBA00022737"/>
    </source>
</evidence>
<protein>
    <recommendedName>
        <fullName evidence="8">Cell wall-binding protein</fullName>
    </recommendedName>
</protein>
<dbReference type="Proteomes" id="UP000669239">
    <property type="component" value="Unassembled WGS sequence"/>
</dbReference>
<sequence>MRRKYLALATATFMAVMLMSSTAIAAEWQQDNVGWRYQEDDGSYTMNTWKWIGDKCYFFAADGYMLSNTVTLDGYTVDESGAWVQDIPKVERDWYIGEDGLAHGPEGDKEGYTYIPGYGYVDMSNAGQAQEGNNGGPSEDELSGNKIGNMG</sequence>
<dbReference type="EMBL" id="JAAITT010000095">
    <property type="protein sequence ID" value="NSJ52688.1"/>
    <property type="molecule type" value="Genomic_DNA"/>
</dbReference>
<dbReference type="SUPFAM" id="SSF69360">
    <property type="entry name" value="Cell wall binding repeat"/>
    <property type="match status" value="1"/>
</dbReference>
<keyword evidence="1" id="KW-0677">Repeat</keyword>
<dbReference type="Pfam" id="PF19085">
    <property type="entry name" value="Choline_bind_2"/>
    <property type="match status" value="1"/>
</dbReference>
<keyword evidence="3" id="KW-0732">Signal</keyword>
<dbReference type="Proteomes" id="UP001299608">
    <property type="component" value="Unassembled WGS sequence"/>
</dbReference>
<evidence type="ECO:0000313" key="6">
    <source>
        <dbReference type="Proteomes" id="UP000669239"/>
    </source>
</evidence>
<accession>A0AAW5CAC3</accession>
<evidence type="ECO:0000256" key="2">
    <source>
        <dbReference type="SAM" id="MobiDB-lite"/>
    </source>
</evidence>
<gene>
    <name evidence="5" type="ORF">G5B36_29070</name>
    <name evidence="4" type="ORF">L0N08_27885</name>
</gene>
<proteinExistence type="predicted"/>
<evidence type="ECO:0000313" key="4">
    <source>
        <dbReference type="EMBL" id="MCG4749234.1"/>
    </source>
</evidence>
<dbReference type="EMBL" id="JAKNGE010000056">
    <property type="protein sequence ID" value="MCG4749234.1"/>
    <property type="molecule type" value="Genomic_DNA"/>
</dbReference>
<name>A0AAW5CAC3_9FIRM</name>
<feature type="signal peptide" evidence="3">
    <location>
        <begin position="1"/>
        <end position="25"/>
    </location>
</feature>
<reference evidence="5 6" key="1">
    <citation type="journal article" date="2020" name="Cell Host Microbe">
        <title>Functional and Genomic Variation between Human-Derived Isolates of Lachnospiraceae Reveals Inter- and Intra-Species Diversity.</title>
        <authorList>
            <person name="Sorbara M.T."/>
            <person name="Littmann E.R."/>
            <person name="Fontana E."/>
            <person name="Moody T.U."/>
            <person name="Kohout C.E."/>
            <person name="Gjonbalaj M."/>
            <person name="Eaton V."/>
            <person name="Seok R."/>
            <person name="Leiner I.M."/>
            <person name="Pamer E.G."/>
        </authorList>
    </citation>
    <scope>NUCLEOTIDE SEQUENCE [LARGE SCALE GENOMIC DNA]</scope>
    <source>
        <strain evidence="5 6">MSK.1.17</strain>
    </source>
</reference>
<dbReference type="InterPro" id="IPR018337">
    <property type="entry name" value="Cell_wall/Cho-bd_repeat"/>
</dbReference>
<evidence type="ECO:0008006" key="8">
    <source>
        <dbReference type="Google" id="ProtNLM"/>
    </source>
</evidence>
<feature type="chain" id="PRO_5043733690" description="Cell wall-binding protein" evidence="3">
    <location>
        <begin position="26"/>
        <end position="151"/>
    </location>
</feature>
<evidence type="ECO:0000256" key="3">
    <source>
        <dbReference type="SAM" id="SignalP"/>
    </source>
</evidence>
<evidence type="ECO:0000313" key="7">
    <source>
        <dbReference type="Proteomes" id="UP001299608"/>
    </source>
</evidence>
<dbReference type="AlphaFoldDB" id="A0AAW5CAC3"/>
<reference evidence="4" key="3">
    <citation type="submission" date="2022-01" db="EMBL/GenBank/DDBJ databases">
        <title>Collection of gut derived symbiotic bacterial strains cultured from healthy donors.</title>
        <authorList>
            <person name="Lin H."/>
            <person name="Kohout C."/>
            <person name="Waligurski E."/>
            <person name="Pamer E.G."/>
        </authorList>
    </citation>
    <scope>NUCLEOTIDE SEQUENCE</scope>
    <source>
        <strain evidence="4">DFI.6.55</strain>
    </source>
</reference>
<comment type="caution">
    <text evidence="4">The sequence shown here is derived from an EMBL/GenBank/DDBJ whole genome shotgun (WGS) entry which is preliminary data.</text>
</comment>